<feature type="transmembrane region" description="Helical" evidence="1">
    <location>
        <begin position="12"/>
        <end position="33"/>
    </location>
</feature>
<protein>
    <submittedName>
        <fullName evidence="2">Two-component sensor histidine kinase</fullName>
        <ecNumber evidence="2">2.7.13.3</ecNumber>
    </submittedName>
</protein>
<name>A0A380E9S1_STAAU</name>
<keyword evidence="1" id="KW-0812">Transmembrane</keyword>
<keyword evidence="2" id="KW-0418">Kinase</keyword>
<gene>
    <name evidence="2" type="primary">walK_1</name>
    <name evidence="2" type="ORF">NCTC10702_00168</name>
</gene>
<keyword evidence="1" id="KW-0472">Membrane</keyword>
<proteinExistence type="predicted"/>
<dbReference type="Proteomes" id="UP000254116">
    <property type="component" value="Unassembled WGS sequence"/>
</dbReference>
<sequence>MKWLKQLQSLHTKLVIVYVLLIIIGMQIIGLYFTNNLEKRAA</sequence>
<evidence type="ECO:0000256" key="1">
    <source>
        <dbReference type="SAM" id="Phobius"/>
    </source>
</evidence>
<accession>A0A380E9S1</accession>
<dbReference type="EMBL" id="UHBY01000003">
    <property type="protein sequence ID" value="SUL30089.1"/>
    <property type="molecule type" value="Genomic_DNA"/>
</dbReference>
<evidence type="ECO:0000313" key="2">
    <source>
        <dbReference type="EMBL" id="SUL30089.1"/>
    </source>
</evidence>
<evidence type="ECO:0000313" key="3">
    <source>
        <dbReference type="Proteomes" id="UP000254116"/>
    </source>
</evidence>
<keyword evidence="1" id="KW-1133">Transmembrane helix</keyword>
<keyword evidence="2" id="KW-0808">Transferase</keyword>
<reference evidence="2 3" key="1">
    <citation type="submission" date="2018-06" db="EMBL/GenBank/DDBJ databases">
        <authorList>
            <consortium name="Pathogen Informatics"/>
            <person name="Doyle S."/>
        </authorList>
    </citation>
    <scope>NUCLEOTIDE SEQUENCE [LARGE SCALE GENOMIC DNA]</scope>
    <source>
        <strain evidence="2 3">NCTC10702</strain>
    </source>
</reference>
<dbReference type="GO" id="GO:0004673">
    <property type="term" value="F:protein histidine kinase activity"/>
    <property type="evidence" value="ECO:0007669"/>
    <property type="project" value="UniProtKB-EC"/>
</dbReference>
<organism evidence="2 3">
    <name type="scientific">Staphylococcus aureus</name>
    <dbReference type="NCBI Taxonomy" id="1280"/>
    <lineage>
        <taxon>Bacteria</taxon>
        <taxon>Bacillati</taxon>
        <taxon>Bacillota</taxon>
        <taxon>Bacilli</taxon>
        <taxon>Bacillales</taxon>
        <taxon>Staphylococcaceae</taxon>
        <taxon>Staphylococcus</taxon>
    </lineage>
</organism>
<dbReference type="AlphaFoldDB" id="A0A380E9S1"/>
<dbReference type="EC" id="2.7.13.3" evidence="2"/>